<evidence type="ECO:0000313" key="2">
    <source>
        <dbReference type="EMBL" id="APE34694.1"/>
    </source>
</evidence>
<evidence type="ECO:0000313" key="3">
    <source>
        <dbReference type="Proteomes" id="UP000183810"/>
    </source>
</evidence>
<organism evidence="2 3">
    <name type="scientific">Nocardia mangyaensis</name>
    <dbReference type="NCBI Taxonomy" id="2213200"/>
    <lineage>
        <taxon>Bacteria</taxon>
        <taxon>Bacillati</taxon>
        <taxon>Actinomycetota</taxon>
        <taxon>Actinomycetes</taxon>
        <taxon>Mycobacteriales</taxon>
        <taxon>Nocardiaceae</taxon>
        <taxon>Nocardia</taxon>
    </lineage>
</organism>
<gene>
    <name evidence="2" type="ORF">BOX37_12845</name>
</gene>
<dbReference type="AlphaFoldDB" id="A0A1J0VRN8"/>
<reference evidence="2" key="1">
    <citation type="submission" date="2016-11" db="EMBL/GenBank/DDBJ databases">
        <authorList>
            <person name="Jaros S."/>
            <person name="Januszkiewicz K."/>
            <person name="Wedrychowicz H."/>
        </authorList>
    </citation>
    <scope>NUCLEOTIDE SEQUENCE [LARGE SCALE GENOMIC DNA]</scope>
    <source>
        <strain evidence="2">Y48</strain>
    </source>
</reference>
<keyword evidence="3" id="KW-1185">Reference proteome</keyword>
<dbReference type="KEGG" id="nsl:BOX37_12845"/>
<evidence type="ECO:0000256" key="1">
    <source>
        <dbReference type="SAM" id="MobiDB-lite"/>
    </source>
</evidence>
<accession>A0A1J0VRN8</accession>
<dbReference type="EMBL" id="CP018082">
    <property type="protein sequence ID" value="APE34694.1"/>
    <property type="molecule type" value="Genomic_DNA"/>
</dbReference>
<name>A0A1J0VRN8_9NOCA</name>
<dbReference type="Proteomes" id="UP000183810">
    <property type="component" value="Chromosome"/>
</dbReference>
<feature type="region of interest" description="Disordered" evidence="1">
    <location>
        <begin position="21"/>
        <end position="62"/>
    </location>
</feature>
<sequence>MLAHCNRSGLIEVDRVIPDNPHVRGEERASTPVQAWSTAARPGTGVASRPTPSRRIQESGRDVTPTMSKIYILPRVFIM</sequence>
<protein>
    <submittedName>
        <fullName evidence="2">Uncharacterized protein</fullName>
    </submittedName>
</protein>
<proteinExistence type="predicted"/>